<feature type="compositionally biased region" description="Polar residues" evidence="1">
    <location>
        <begin position="1"/>
        <end position="10"/>
    </location>
</feature>
<dbReference type="EMBL" id="KB446538">
    <property type="protein sequence ID" value="EME45669.1"/>
    <property type="molecule type" value="Genomic_DNA"/>
</dbReference>
<evidence type="ECO:0000256" key="1">
    <source>
        <dbReference type="SAM" id="MobiDB-lite"/>
    </source>
</evidence>
<accession>N1PTD3</accession>
<organism evidence="2 3">
    <name type="scientific">Dothistroma septosporum (strain NZE10 / CBS 128990)</name>
    <name type="common">Red band needle blight fungus</name>
    <name type="synonym">Mycosphaerella pini</name>
    <dbReference type="NCBI Taxonomy" id="675120"/>
    <lineage>
        <taxon>Eukaryota</taxon>
        <taxon>Fungi</taxon>
        <taxon>Dikarya</taxon>
        <taxon>Ascomycota</taxon>
        <taxon>Pezizomycotina</taxon>
        <taxon>Dothideomycetes</taxon>
        <taxon>Dothideomycetidae</taxon>
        <taxon>Mycosphaerellales</taxon>
        <taxon>Mycosphaerellaceae</taxon>
        <taxon>Dothistroma</taxon>
    </lineage>
</organism>
<protein>
    <submittedName>
        <fullName evidence="2">Uncharacterized protein</fullName>
    </submittedName>
</protein>
<dbReference type="Proteomes" id="UP000016933">
    <property type="component" value="Unassembled WGS sequence"/>
</dbReference>
<feature type="region of interest" description="Disordered" evidence="1">
    <location>
        <begin position="1"/>
        <end position="26"/>
    </location>
</feature>
<dbReference type="HOGENOM" id="CLU_2687812_0_0_1"/>
<dbReference type="AlphaFoldDB" id="N1PTD3"/>
<evidence type="ECO:0000313" key="2">
    <source>
        <dbReference type="EMBL" id="EME45669.1"/>
    </source>
</evidence>
<feature type="compositionally biased region" description="Polar residues" evidence="1">
    <location>
        <begin position="50"/>
        <end position="59"/>
    </location>
</feature>
<reference evidence="3" key="1">
    <citation type="journal article" date="2012" name="PLoS Genet.">
        <title>The genomes of the fungal plant pathogens Cladosporium fulvum and Dothistroma septosporum reveal adaptation to different hosts and lifestyles but also signatures of common ancestry.</title>
        <authorList>
            <person name="de Wit P.J.G.M."/>
            <person name="van der Burgt A."/>
            <person name="Oekmen B."/>
            <person name="Stergiopoulos I."/>
            <person name="Abd-Elsalam K.A."/>
            <person name="Aerts A.L."/>
            <person name="Bahkali A.H."/>
            <person name="Beenen H.G."/>
            <person name="Chettri P."/>
            <person name="Cox M.P."/>
            <person name="Datema E."/>
            <person name="de Vries R.P."/>
            <person name="Dhillon B."/>
            <person name="Ganley A.R."/>
            <person name="Griffiths S.A."/>
            <person name="Guo Y."/>
            <person name="Hamelin R.C."/>
            <person name="Henrissat B."/>
            <person name="Kabir M.S."/>
            <person name="Jashni M.K."/>
            <person name="Kema G."/>
            <person name="Klaubauf S."/>
            <person name="Lapidus A."/>
            <person name="Levasseur A."/>
            <person name="Lindquist E."/>
            <person name="Mehrabi R."/>
            <person name="Ohm R.A."/>
            <person name="Owen T.J."/>
            <person name="Salamov A."/>
            <person name="Schwelm A."/>
            <person name="Schijlen E."/>
            <person name="Sun H."/>
            <person name="van den Burg H.A."/>
            <person name="van Ham R.C.H.J."/>
            <person name="Zhang S."/>
            <person name="Goodwin S.B."/>
            <person name="Grigoriev I.V."/>
            <person name="Collemare J."/>
            <person name="Bradshaw R.E."/>
        </authorList>
    </citation>
    <scope>NUCLEOTIDE SEQUENCE [LARGE SCALE GENOMIC DNA]</scope>
    <source>
        <strain evidence="3">NZE10 / CBS 128990</strain>
    </source>
</reference>
<name>N1PTD3_DOTSN</name>
<evidence type="ECO:0000313" key="3">
    <source>
        <dbReference type="Proteomes" id="UP000016933"/>
    </source>
</evidence>
<gene>
    <name evidence="2" type="ORF">DOTSEDRAFT_43948</name>
</gene>
<feature type="region of interest" description="Disordered" evidence="1">
    <location>
        <begin position="43"/>
        <end position="74"/>
    </location>
</feature>
<keyword evidence="3" id="KW-1185">Reference proteome</keyword>
<reference evidence="2 3" key="2">
    <citation type="journal article" date="2012" name="PLoS Pathog.">
        <title>Diverse lifestyles and strategies of plant pathogenesis encoded in the genomes of eighteen Dothideomycetes fungi.</title>
        <authorList>
            <person name="Ohm R.A."/>
            <person name="Feau N."/>
            <person name="Henrissat B."/>
            <person name="Schoch C.L."/>
            <person name="Horwitz B.A."/>
            <person name="Barry K.W."/>
            <person name="Condon B.J."/>
            <person name="Copeland A.C."/>
            <person name="Dhillon B."/>
            <person name="Glaser F."/>
            <person name="Hesse C.N."/>
            <person name="Kosti I."/>
            <person name="LaButti K."/>
            <person name="Lindquist E.A."/>
            <person name="Lucas S."/>
            <person name="Salamov A.A."/>
            <person name="Bradshaw R.E."/>
            <person name="Ciuffetti L."/>
            <person name="Hamelin R.C."/>
            <person name="Kema G.H.J."/>
            <person name="Lawrence C."/>
            <person name="Scott J.A."/>
            <person name="Spatafora J.W."/>
            <person name="Turgeon B.G."/>
            <person name="de Wit P.J.G.M."/>
            <person name="Zhong S."/>
            <person name="Goodwin S.B."/>
            <person name="Grigoriev I.V."/>
        </authorList>
    </citation>
    <scope>NUCLEOTIDE SEQUENCE [LARGE SCALE GENOMIC DNA]</scope>
    <source>
        <strain evidence="3">NZE10 / CBS 128990</strain>
    </source>
</reference>
<sequence>MAWEQSSVTKLMSHGGPGIGNRQTHRRHTMIPEWEACYAAYGSEDHDNENGISGTSIWSRTDDPSRHLRSPPRL</sequence>
<proteinExistence type="predicted"/>